<name>A0A8H9VPV7_ECOLX</name>
<feature type="non-terminal residue" evidence="1">
    <location>
        <position position="1"/>
    </location>
</feature>
<proteinExistence type="predicted"/>
<gene>
    <name evidence="1" type="ORF">J5U05_002164</name>
</gene>
<dbReference type="SUPFAM" id="SSF51126">
    <property type="entry name" value="Pectin lyase-like"/>
    <property type="match status" value="1"/>
</dbReference>
<comment type="caution">
    <text evidence="1">The sequence shown here is derived from an EMBL/GenBank/DDBJ whole genome shotgun (WGS) entry which is preliminary data.</text>
</comment>
<organism evidence="1">
    <name type="scientific">Escherichia coli</name>
    <dbReference type="NCBI Taxonomy" id="562"/>
    <lineage>
        <taxon>Bacteria</taxon>
        <taxon>Pseudomonadati</taxon>
        <taxon>Pseudomonadota</taxon>
        <taxon>Gammaproteobacteria</taxon>
        <taxon>Enterobacterales</taxon>
        <taxon>Enterobacteriaceae</taxon>
        <taxon>Escherichia</taxon>
    </lineage>
</organism>
<evidence type="ECO:0000313" key="1">
    <source>
        <dbReference type="EMBL" id="HBA4247050.1"/>
    </source>
</evidence>
<protein>
    <recommendedName>
        <fullName evidence="2">Phage tail protein</fullName>
    </recommendedName>
</protein>
<dbReference type="InterPro" id="IPR011050">
    <property type="entry name" value="Pectin_lyase_fold/virulence"/>
</dbReference>
<reference evidence="1" key="2">
    <citation type="submission" date="2021-03" db="EMBL/GenBank/DDBJ databases">
        <authorList>
            <consortium name="NCBI Pathogen Detection Project"/>
        </authorList>
    </citation>
    <scope>NUCLEOTIDE SEQUENCE</scope>
    <source>
        <strain evidence="1">ST-87-5</strain>
    </source>
</reference>
<dbReference type="EMBL" id="DADRWU010000016">
    <property type="protein sequence ID" value="HBA4247050.1"/>
    <property type="molecule type" value="Genomic_DNA"/>
</dbReference>
<reference evidence="1" key="1">
    <citation type="journal article" date="2018" name="Genome Biol.">
        <title>SKESA: strategic k-mer extension for scrupulous assemblies.</title>
        <authorList>
            <person name="Souvorov A."/>
            <person name="Agarwala R."/>
            <person name="Lipman D.J."/>
        </authorList>
    </citation>
    <scope>NUCLEOTIDE SEQUENCE</scope>
    <source>
        <strain evidence="1">ST-87-5</strain>
    </source>
</reference>
<accession>A0A8H9VPV7</accession>
<evidence type="ECO:0008006" key="2">
    <source>
        <dbReference type="Google" id="ProtNLM"/>
    </source>
</evidence>
<dbReference type="Proteomes" id="UP000871786">
    <property type="component" value="Unassembled WGS sequence"/>
</dbReference>
<sequence length="578" mass="62899">AYGAKQFYFPNVLKYDPDQLREELSSKGGFNLVGELGAVSDFYGMESNNGDKVLLKSWYRDGSGGGGIFEFNDSIIRSKHDGGCIISPSVPYIGDAYVSDYVNGVGDEHPSSNGCWVRRDIKEITGEMYGMHGNPDDNLDLSPNLRKAISAAGVLGLGVVLPGNIINLKSPVSIPIHQREGGKVAYIRGVDEKLSIVNILASETSQNNFGIYLDGSLSVFSSFPIENLTIRSVDSSANRSDWSGFGLNINKCIRLSMRNVLIDGFEIGCKLKDSLYLEFNNCRFTYNKTAIQGRLGEVSGPNSIRLSRCDFQYNAEFCIENQHAHAWKIDTCTFEANGGKSYSNGTPIAFNSCVQFALIGGAGRVAATIDNCYFESNTGSDVSFYINRNLNQIININNSIFNYNLDSVSASRVIVQSNQSDLSSGVQCYLNMMGNGFLNTGASAESAFKEVQFVVPSSFGVSHLVFTDFGNQNSMKSPYSGLEKVQRNSQGLVSARANISSTGAYSLAQNISNVSRLSSGTYKIDFTFNVSTLVPNITLFGGSGRYSSFSRDSDYSITVKTFNNTGANVDLDFIITVM</sequence>
<dbReference type="AlphaFoldDB" id="A0A8H9VPV7"/>